<protein>
    <submittedName>
        <fullName evidence="4">Outer membrane beta-barrel protein</fullName>
    </submittedName>
</protein>
<dbReference type="Gene3D" id="2.40.160.20">
    <property type="match status" value="1"/>
</dbReference>
<organism evidence="4 5">
    <name type="scientific">Gilvimarinus japonicus</name>
    <dbReference type="NCBI Taxonomy" id="1796469"/>
    <lineage>
        <taxon>Bacteria</taxon>
        <taxon>Pseudomonadati</taxon>
        <taxon>Pseudomonadota</taxon>
        <taxon>Gammaproteobacteria</taxon>
        <taxon>Cellvibrionales</taxon>
        <taxon>Cellvibrionaceae</taxon>
        <taxon>Gilvimarinus</taxon>
    </lineage>
</organism>
<feature type="chain" id="PRO_5045101529" evidence="2">
    <location>
        <begin position="25"/>
        <end position="180"/>
    </location>
</feature>
<comment type="caution">
    <text evidence="4">The sequence shown here is derived from an EMBL/GenBank/DDBJ whole genome shotgun (WGS) entry which is preliminary data.</text>
</comment>
<dbReference type="Pfam" id="PF13505">
    <property type="entry name" value="OMP_b-brl"/>
    <property type="match status" value="1"/>
</dbReference>
<reference evidence="5" key="1">
    <citation type="journal article" date="2019" name="Int. J. Syst. Evol. Microbiol.">
        <title>The Global Catalogue of Microorganisms (GCM) 10K type strain sequencing project: providing services to taxonomists for standard genome sequencing and annotation.</title>
        <authorList>
            <consortium name="The Broad Institute Genomics Platform"/>
            <consortium name="The Broad Institute Genome Sequencing Center for Infectious Disease"/>
            <person name="Wu L."/>
            <person name="Ma J."/>
        </authorList>
    </citation>
    <scope>NUCLEOTIDE SEQUENCE [LARGE SCALE GENOMIC DNA]</scope>
    <source>
        <strain evidence="5">KCTC 52141</strain>
    </source>
</reference>
<dbReference type="InterPro" id="IPR011250">
    <property type="entry name" value="OMP/PagP_B-barrel"/>
</dbReference>
<name>A0ABV7HWR5_9GAMM</name>
<proteinExistence type="predicted"/>
<keyword evidence="1 2" id="KW-0732">Signal</keyword>
<dbReference type="SUPFAM" id="SSF56925">
    <property type="entry name" value="OMPA-like"/>
    <property type="match status" value="1"/>
</dbReference>
<keyword evidence="5" id="KW-1185">Reference proteome</keyword>
<accession>A0ABV7HWR5</accession>
<feature type="signal peptide" evidence="2">
    <location>
        <begin position="1"/>
        <end position="24"/>
    </location>
</feature>
<sequence length="180" mass="19932">MKLTRTLLALALPATLLASNASLADNERGFFAGVGASAVNADDEKSYDGADLWTAELFAGYKYNSLLGAEVRYGTGLGADTVYLDGDDTIEADMDINHYQAIYYRAEATNQHGRFYALLGYSDLDYRLEDTGLSTDGFSWGLGFGWYIAPKWNLNFEYKNLADVDNQDFTAISANLDYRF</sequence>
<evidence type="ECO:0000259" key="3">
    <source>
        <dbReference type="Pfam" id="PF13505"/>
    </source>
</evidence>
<dbReference type="EMBL" id="JBHRTL010000007">
    <property type="protein sequence ID" value="MFC3155816.1"/>
    <property type="molecule type" value="Genomic_DNA"/>
</dbReference>
<evidence type="ECO:0000313" key="5">
    <source>
        <dbReference type="Proteomes" id="UP001595548"/>
    </source>
</evidence>
<evidence type="ECO:0000256" key="1">
    <source>
        <dbReference type="ARBA" id="ARBA00022729"/>
    </source>
</evidence>
<dbReference type="Proteomes" id="UP001595548">
    <property type="component" value="Unassembled WGS sequence"/>
</dbReference>
<gene>
    <name evidence="4" type="ORF">ACFOEB_11445</name>
</gene>
<evidence type="ECO:0000313" key="4">
    <source>
        <dbReference type="EMBL" id="MFC3155816.1"/>
    </source>
</evidence>
<dbReference type="RefSeq" id="WP_339617076.1">
    <property type="nucleotide sequence ID" value="NZ_AP031500.1"/>
</dbReference>
<dbReference type="InterPro" id="IPR027385">
    <property type="entry name" value="Beta-barrel_OMP"/>
</dbReference>
<evidence type="ECO:0000256" key="2">
    <source>
        <dbReference type="SAM" id="SignalP"/>
    </source>
</evidence>
<feature type="domain" description="Outer membrane protein beta-barrel" evidence="3">
    <location>
        <begin position="10"/>
        <end position="180"/>
    </location>
</feature>